<name>A0AAN9T7Z0_9HEMI</name>
<dbReference type="InterPro" id="IPR024395">
    <property type="entry name" value="CLASP_N_dom"/>
</dbReference>
<dbReference type="SMART" id="SM01349">
    <property type="entry name" value="TOG"/>
    <property type="match status" value="1"/>
</dbReference>
<dbReference type="InterPro" id="IPR016024">
    <property type="entry name" value="ARM-type_fold"/>
</dbReference>
<feature type="signal peptide" evidence="1">
    <location>
        <begin position="1"/>
        <end position="25"/>
    </location>
</feature>
<dbReference type="GO" id="GO:0000226">
    <property type="term" value="P:microtubule cytoskeleton organization"/>
    <property type="evidence" value="ECO:0007669"/>
    <property type="project" value="UniProtKB-ARBA"/>
</dbReference>
<dbReference type="GO" id="GO:0005881">
    <property type="term" value="C:cytoplasmic microtubule"/>
    <property type="evidence" value="ECO:0007669"/>
    <property type="project" value="TreeGrafter"/>
</dbReference>
<dbReference type="Gene3D" id="1.25.10.10">
    <property type="entry name" value="Leucine-rich Repeat Variant"/>
    <property type="match status" value="1"/>
</dbReference>
<dbReference type="Proteomes" id="UP001367676">
    <property type="component" value="Unassembled WGS sequence"/>
</dbReference>
<evidence type="ECO:0000313" key="4">
    <source>
        <dbReference type="Proteomes" id="UP001367676"/>
    </source>
</evidence>
<feature type="chain" id="PRO_5042988715" description="TOG domain-containing protein" evidence="1">
    <location>
        <begin position="26"/>
        <end position="336"/>
    </location>
</feature>
<comment type="caution">
    <text evidence="3">The sequence shown here is derived from an EMBL/GenBank/DDBJ whole genome shotgun (WGS) entry which is preliminary data.</text>
</comment>
<dbReference type="PANTHER" id="PTHR21567">
    <property type="entry name" value="CLASP"/>
    <property type="match status" value="1"/>
</dbReference>
<organism evidence="3 4">
    <name type="scientific">Parthenolecanium corni</name>
    <dbReference type="NCBI Taxonomy" id="536013"/>
    <lineage>
        <taxon>Eukaryota</taxon>
        <taxon>Metazoa</taxon>
        <taxon>Ecdysozoa</taxon>
        <taxon>Arthropoda</taxon>
        <taxon>Hexapoda</taxon>
        <taxon>Insecta</taxon>
        <taxon>Pterygota</taxon>
        <taxon>Neoptera</taxon>
        <taxon>Paraneoptera</taxon>
        <taxon>Hemiptera</taxon>
        <taxon>Sternorrhyncha</taxon>
        <taxon>Coccoidea</taxon>
        <taxon>Coccidae</taxon>
        <taxon>Parthenolecanium</taxon>
    </lineage>
</organism>
<proteinExistence type="predicted"/>
<dbReference type="GO" id="GO:0008017">
    <property type="term" value="F:microtubule binding"/>
    <property type="evidence" value="ECO:0007669"/>
    <property type="project" value="TreeGrafter"/>
</dbReference>
<dbReference type="InterPro" id="IPR011989">
    <property type="entry name" value="ARM-like"/>
</dbReference>
<keyword evidence="1" id="KW-0732">Signal</keyword>
<feature type="domain" description="TOG" evidence="2">
    <location>
        <begin position="109"/>
        <end position="336"/>
    </location>
</feature>
<keyword evidence="4" id="KW-1185">Reference proteome</keyword>
<dbReference type="PANTHER" id="PTHR21567:SF87">
    <property type="entry name" value="CRESCERIN-LIKE PROTEIN CHE-12"/>
    <property type="match status" value="1"/>
</dbReference>
<dbReference type="SUPFAM" id="SSF48371">
    <property type="entry name" value="ARM repeat"/>
    <property type="match status" value="1"/>
</dbReference>
<evidence type="ECO:0000256" key="1">
    <source>
        <dbReference type="SAM" id="SignalP"/>
    </source>
</evidence>
<protein>
    <recommendedName>
        <fullName evidence="2">TOG domain-containing protein</fullName>
    </recommendedName>
</protein>
<evidence type="ECO:0000313" key="3">
    <source>
        <dbReference type="EMBL" id="KAK7575651.1"/>
    </source>
</evidence>
<sequence>MKYFFGTSQILIAYFFIILKDTSSSENIGDTVDKKEISNEDQNEQLIIPTKLDSGLVEKKPQQMKMEHLAVTANLERKPGVKLKRSLTKEIQIPRSSYNANSQDLGPYEHPRDAMQKILLQFSSNEWEIIIQALQGVIRLSKHHSKLLSTGLQPYAIAVSKEIKNLRSQVARAACSCAENIFRNVKNIVDQNIEELSNALFLRCTDTNKFLREDSNKALDAMIDNVKFSKSLSILTHKGANHVNALVRASTARLLLRLLKLLGASRILALRKEKRELIFSTVIKLSYDGNMETRSHAKNIILLFADNGRLFNSFCETLPRTAIVSINKFLSAAKKK</sequence>
<dbReference type="EMBL" id="JBBCAQ010000036">
    <property type="protein sequence ID" value="KAK7575651.1"/>
    <property type="molecule type" value="Genomic_DNA"/>
</dbReference>
<dbReference type="AlphaFoldDB" id="A0AAN9T7Z0"/>
<reference evidence="3 4" key="1">
    <citation type="submission" date="2024-03" db="EMBL/GenBank/DDBJ databases">
        <title>Adaptation during the transition from Ophiocordyceps entomopathogen to insect associate is accompanied by gene loss and intensified selection.</title>
        <authorList>
            <person name="Ward C.M."/>
            <person name="Onetto C.A."/>
            <person name="Borneman A.R."/>
        </authorList>
    </citation>
    <scope>NUCLEOTIDE SEQUENCE [LARGE SCALE GENOMIC DNA]</scope>
    <source>
        <strain evidence="3">AWRI1</strain>
        <tissue evidence="3">Single Adult Female</tissue>
    </source>
</reference>
<accession>A0AAN9T7Z0</accession>
<dbReference type="GO" id="GO:0005929">
    <property type="term" value="C:cilium"/>
    <property type="evidence" value="ECO:0007669"/>
    <property type="project" value="TreeGrafter"/>
</dbReference>
<dbReference type="Pfam" id="PF12348">
    <property type="entry name" value="CLASP_N"/>
    <property type="match status" value="1"/>
</dbReference>
<dbReference type="InterPro" id="IPR034085">
    <property type="entry name" value="TOG"/>
</dbReference>
<evidence type="ECO:0000259" key="2">
    <source>
        <dbReference type="SMART" id="SM01349"/>
    </source>
</evidence>
<gene>
    <name evidence="3" type="ORF">V9T40_011937</name>
</gene>